<dbReference type="SUPFAM" id="SSF53795">
    <property type="entry name" value="PEP carboxykinase-like"/>
    <property type="match status" value="1"/>
</dbReference>
<dbReference type="InterPro" id="IPR027417">
    <property type="entry name" value="P-loop_NTPase"/>
</dbReference>
<organism evidence="1 2">
    <name type="scientific">Candidatus Uhrbacteria bacterium RIFOXYB2_FULL_45_11</name>
    <dbReference type="NCBI Taxonomy" id="1802421"/>
    <lineage>
        <taxon>Bacteria</taxon>
        <taxon>Candidatus Uhriibacteriota</taxon>
    </lineage>
</organism>
<dbReference type="Gene3D" id="3.40.50.300">
    <property type="entry name" value="P-loop containing nucleotide triphosphate hydrolases"/>
    <property type="match status" value="1"/>
</dbReference>
<dbReference type="STRING" id="1802421.A2318_00540"/>
<evidence type="ECO:0008006" key="3">
    <source>
        <dbReference type="Google" id="ProtNLM"/>
    </source>
</evidence>
<dbReference type="AlphaFoldDB" id="A0A1F7W6A3"/>
<evidence type="ECO:0000313" key="2">
    <source>
        <dbReference type="Proteomes" id="UP000177331"/>
    </source>
</evidence>
<proteinExistence type="predicted"/>
<sequence>MSTFYFSIPNLLTIKIASDKSFELSNTDEMLLRGYIPGIVRLDAVPEHVDLAIEHIESPVKKFIQEAHRVIIQDSWNGLFSADVYHLLYGMVRLELLKRNLFPIHAACIGRNDEYILVVGHSGAGKTSVLLKLLQDASIKIFSGNKTVMQFENKHLLAVAGTPTITIRGSDKSKLDDLKIADHVEYWERYAFMLDASRYESAPSVKIKAIVMIKLNDYAEENKTVNPASALHTLYPFFLDSVNADIVLRDLNDVFIGNPPDGTQKVLVEHLKHILETVPVYSFIGSSAFVADHLSQL</sequence>
<dbReference type="Proteomes" id="UP000177331">
    <property type="component" value="Unassembled WGS sequence"/>
</dbReference>
<name>A0A1F7W6A3_9BACT</name>
<accession>A0A1F7W6A3</accession>
<evidence type="ECO:0000313" key="1">
    <source>
        <dbReference type="EMBL" id="OGL98299.1"/>
    </source>
</evidence>
<gene>
    <name evidence="1" type="ORF">A2318_00540</name>
</gene>
<reference evidence="1 2" key="1">
    <citation type="journal article" date="2016" name="Nat. Commun.">
        <title>Thousands of microbial genomes shed light on interconnected biogeochemical processes in an aquifer system.</title>
        <authorList>
            <person name="Anantharaman K."/>
            <person name="Brown C.T."/>
            <person name="Hug L.A."/>
            <person name="Sharon I."/>
            <person name="Castelle C.J."/>
            <person name="Probst A.J."/>
            <person name="Thomas B.C."/>
            <person name="Singh A."/>
            <person name="Wilkins M.J."/>
            <person name="Karaoz U."/>
            <person name="Brodie E.L."/>
            <person name="Williams K.H."/>
            <person name="Hubbard S.S."/>
            <person name="Banfield J.F."/>
        </authorList>
    </citation>
    <scope>NUCLEOTIDE SEQUENCE [LARGE SCALE GENOMIC DNA]</scope>
</reference>
<comment type="caution">
    <text evidence="1">The sequence shown here is derived from an EMBL/GenBank/DDBJ whole genome shotgun (WGS) entry which is preliminary data.</text>
</comment>
<dbReference type="EMBL" id="MGFD01000029">
    <property type="protein sequence ID" value="OGL98299.1"/>
    <property type="molecule type" value="Genomic_DNA"/>
</dbReference>
<protein>
    <recommendedName>
        <fullName evidence="3">HPr kinase/phosphorylase C-terminal domain-containing protein</fullName>
    </recommendedName>
</protein>